<gene>
    <name evidence="2" type="ORF">BP00DRAFT_473970</name>
</gene>
<keyword evidence="1" id="KW-0472">Membrane</keyword>
<feature type="transmembrane region" description="Helical" evidence="1">
    <location>
        <begin position="324"/>
        <end position="346"/>
    </location>
</feature>
<sequence>MAVKCSCQPCDFIAASSGWSSMANGVKNEYKTLTQESSIRMLDWNIPSSQSSCQAQGYNVTCNFALYTNATDLTTAQKLSPNTSITGPGLVKAFIITSVVAIGAAFVLLIDKACIYWNQYRDTDNAIRETRYYRRIAHTVEQLLHTLSDQQLTTGFALIFALSEQACTISAYHYDLVCAMLLMSFITHLNTLVSIPTFIHKGKLLALYRCAALIAQIVLISIIFSARNRAAFPARPSSLAIMPACCLMNMNASDWLGLADAGEFVSHLNSTGNNTSGTEIFSQAGQSSAFGQYIALIVFTGFTAVIAGVNWLEAREVDLHRWLRWVKLFVAAAVSVATLALTVWAYQTYNSLRAGMEVEEWYQLSKETTAWTFAEIVPLALLASTSITLVKALTQTLEGVDGPRYEGLVQVGVKRMAVEVREEN</sequence>
<evidence type="ECO:0000313" key="2">
    <source>
        <dbReference type="EMBL" id="PYI31829.1"/>
    </source>
</evidence>
<feature type="transmembrane region" description="Helical" evidence="1">
    <location>
        <begin position="176"/>
        <end position="199"/>
    </location>
</feature>
<feature type="transmembrane region" description="Helical" evidence="1">
    <location>
        <begin position="205"/>
        <end position="226"/>
    </location>
</feature>
<dbReference type="AlphaFoldDB" id="A0A2V5I550"/>
<keyword evidence="1" id="KW-0812">Transmembrane</keyword>
<evidence type="ECO:0000313" key="3">
    <source>
        <dbReference type="Proteomes" id="UP000248817"/>
    </source>
</evidence>
<accession>A0A2V5I550</accession>
<reference evidence="2 3" key="1">
    <citation type="submission" date="2018-02" db="EMBL/GenBank/DDBJ databases">
        <title>The genomes of Aspergillus section Nigri reveals drivers in fungal speciation.</title>
        <authorList>
            <consortium name="DOE Joint Genome Institute"/>
            <person name="Vesth T.C."/>
            <person name="Nybo J."/>
            <person name="Theobald S."/>
            <person name="Brandl J."/>
            <person name="Frisvad J.C."/>
            <person name="Nielsen K.F."/>
            <person name="Lyhne E.K."/>
            <person name="Kogle M.E."/>
            <person name="Kuo A."/>
            <person name="Riley R."/>
            <person name="Clum A."/>
            <person name="Nolan M."/>
            <person name="Lipzen A."/>
            <person name="Salamov A."/>
            <person name="Henrissat B."/>
            <person name="Wiebenga A."/>
            <person name="De vries R.P."/>
            <person name="Grigoriev I.V."/>
            <person name="Mortensen U.H."/>
            <person name="Andersen M.R."/>
            <person name="Baker S.E."/>
        </authorList>
    </citation>
    <scope>NUCLEOTIDE SEQUENCE [LARGE SCALE GENOMIC DNA]</scope>
    <source>
        <strain evidence="2 3">CBS 114.80</strain>
    </source>
</reference>
<name>A0A2V5I550_9EURO</name>
<feature type="transmembrane region" description="Helical" evidence="1">
    <location>
        <begin position="89"/>
        <end position="110"/>
    </location>
</feature>
<proteinExistence type="predicted"/>
<dbReference type="EMBL" id="KZ825498">
    <property type="protein sequence ID" value="PYI31829.1"/>
    <property type="molecule type" value="Genomic_DNA"/>
</dbReference>
<evidence type="ECO:0000256" key="1">
    <source>
        <dbReference type="SAM" id="Phobius"/>
    </source>
</evidence>
<organism evidence="2 3">
    <name type="scientific">Aspergillus indologenus CBS 114.80</name>
    <dbReference type="NCBI Taxonomy" id="1450541"/>
    <lineage>
        <taxon>Eukaryota</taxon>
        <taxon>Fungi</taxon>
        <taxon>Dikarya</taxon>
        <taxon>Ascomycota</taxon>
        <taxon>Pezizomycotina</taxon>
        <taxon>Eurotiomycetes</taxon>
        <taxon>Eurotiomycetidae</taxon>
        <taxon>Eurotiales</taxon>
        <taxon>Aspergillaceae</taxon>
        <taxon>Aspergillus</taxon>
        <taxon>Aspergillus subgen. Circumdati</taxon>
    </lineage>
</organism>
<protein>
    <submittedName>
        <fullName evidence="2">Uncharacterized protein</fullName>
    </submittedName>
</protein>
<dbReference type="Proteomes" id="UP000248817">
    <property type="component" value="Unassembled WGS sequence"/>
</dbReference>
<keyword evidence="3" id="KW-1185">Reference proteome</keyword>
<keyword evidence="1" id="KW-1133">Transmembrane helix</keyword>
<dbReference type="InterPro" id="IPR053018">
    <property type="entry name" value="Elsinochrome_Biosynth-Asso"/>
</dbReference>
<dbReference type="PANTHER" id="PTHR37577:SF1">
    <property type="entry name" value="INTEGRAL MEMBRANE PROTEIN"/>
    <property type="match status" value="1"/>
</dbReference>
<feature type="transmembrane region" description="Helical" evidence="1">
    <location>
        <begin position="293"/>
        <end position="312"/>
    </location>
</feature>
<dbReference type="PANTHER" id="PTHR37577">
    <property type="entry name" value="INTEGRAL MEMBRANE PROTEIN"/>
    <property type="match status" value="1"/>
</dbReference>